<evidence type="ECO:0000313" key="8">
    <source>
        <dbReference type="EMBL" id="GLC30921.1"/>
    </source>
</evidence>
<keyword evidence="5" id="KW-0472">Membrane</keyword>
<dbReference type="InterPro" id="IPR055431">
    <property type="entry name" value="RsgI_M"/>
</dbReference>
<comment type="caution">
    <text evidence="8">The sequence shown here is derived from an EMBL/GenBank/DDBJ whole genome shotgun (WGS) entry which is preliminary data.</text>
</comment>
<keyword evidence="2" id="KW-1003">Cell membrane</keyword>
<feature type="compositionally biased region" description="Low complexity" evidence="6">
    <location>
        <begin position="243"/>
        <end position="262"/>
    </location>
</feature>
<evidence type="ECO:0000256" key="1">
    <source>
        <dbReference type="ARBA" id="ARBA00004162"/>
    </source>
</evidence>
<dbReference type="Pfam" id="PF12791">
    <property type="entry name" value="RsgI_N"/>
    <property type="match status" value="1"/>
</dbReference>
<dbReference type="Pfam" id="PF23750">
    <property type="entry name" value="RsgI_M"/>
    <property type="match status" value="1"/>
</dbReference>
<dbReference type="PROSITE" id="PS51849">
    <property type="entry name" value="RSGI_N"/>
    <property type="match status" value="1"/>
</dbReference>
<accession>A0ABQ5N722</accession>
<dbReference type="RefSeq" id="WP_264850196.1">
    <property type="nucleotide sequence ID" value="NZ_BRXR01000001.1"/>
</dbReference>
<evidence type="ECO:0000256" key="5">
    <source>
        <dbReference type="ARBA" id="ARBA00023136"/>
    </source>
</evidence>
<feature type="region of interest" description="Disordered" evidence="6">
    <location>
        <begin position="191"/>
        <end position="317"/>
    </location>
</feature>
<dbReference type="EMBL" id="BRXR01000001">
    <property type="protein sequence ID" value="GLC30921.1"/>
    <property type="molecule type" value="Genomic_DNA"/>
</dbReference>
<feature type="compositionally biased region" description="Low complexity" evidence="6">
    <location>
        <begin position="222"/>
        <end position="236"/>
    </location>
</feature>
<feature type="domain" description="RsgI N-terminal anti-sigma" evidence="7">
    <location>
        <begin position="3"/>
        <end position="51"/>
    </location>
</feature>
<name>A0ABQ5N722_9CLOT</name>
<keyword evidence="9" id="KW-1185">Reference proteome</keyword>
<evidence type="ECO:0000256" key="2">
    <source>
        <dbReference type="ARBA" id="ARBA00022475"/>
    </source>
</evidence>
<evidence type="ECO:0000259" key="7">
    <source>
        <dbReference type="PROSITE" id="PS51849"/>
    </source>
</evidence>
<evidence type="ECO:0000256" key="3">
    <source>
        <dbReference type="ARBA" id="ARBA00022692"/>
    </source>
</evidence>
<dbReference type="Proteomes" id="UP001208567">
    <property type="component" value="Unassembled WGS sequence"/>
</dbReference>
<evidence type="ECO:0000313" key="9">
    <source>
        <dbReference type="Proteomes" id="UP001208567"/>
    </source>
</evidence>
<dbReference type="InterPro" id="IPR024449">
    <property type="entry name" value="Anti-sigma_RsgI_N"/>
</dbReference>
<evidence type="ECO:0000256" key="6">
    <source>
        <dbReference type="SAM" id="MobiDB-lite"/>
    </source>
</evidence>
<proteinExistence type="predicted"/>
<gene>
    <name evidence="8" type="ORF">bsdE14_23310</name>
</gene>
<protein>
    <recommendedName>
        <fullName evidence="7">RsgI N-terminal anti-sigma domain-containing protein</fullName>
    </recommendedName>
</protein>
<keyword evidence="3" id="KW-0812">Transmembrane</keyword>
<feature type="compositionally biased region" description="Basic and acidic residues" evidence="6">
    <location>
        <begin position="267"/>
        <end position="282"/>
    </location>
</feature>
<feature type="compositionally biased region" description="Low complexity" evidence="6">
    <location>
        <begin position="283"/>
        <end position="308"/>
    </location>
</feature>
<sequence length="317" mass="34560">MLKTGLVLSINKKKANMVTPSGEFVKVRIKDTIPKVGETFSGELAKDFTIPKLPIVAASLAFMLLFSGTAFAYYTPTSSVIVEINPSIMLKLNMFNRIIDSSPLNDDGETVLKEIKLKNKSVNEGLETIVDEAKKENFINENYVKSDKAVTLYIDSKNDKDLNLDSFEKFMGESGVKLMINSNGKELKSTVKNASTENSKNNNSSSKQNSENKQNSDDKQNKNNSSVGNSINNNANNKKDSTDNQNSSSKNSSSVSNGKSNGNNGGEKSEDKKNADTEKKIDSTSISNGNNNSNASNKSSDHSNNGKNKNNKVKDKN</sequence>
<evidence type="ECO:0000256" key="4">
    <source>
        <dbReference type="ARBA" id="ARBA00022989"/>
    </source>
</evidence>
<feature type="compositionally biased region" description="Low complexity" evidence="6">
    <location>
        <begin position="192"/>
        <end position="213"/>
    </location>
</feature>
<keyword evidence="4" id="KW-1133">Transmembrane helix</keyword>
<comment type="subcellular location">
    <subcellularLocation>
        <location evidence="1">Cell membrane</location>
        <topology evidence="1">Single-pass membrane protein</topology>
    </subcellularLocation>
</comment>
<organism evidence="8 9">
    <name type="scientific">Clostridium omnivorum</name>
    <dbReference type="NCBI Taxonomy" id="1604902"/>
    <lineage>
        <taxon>Bacteria</taxon>
        <taxon>Bacillati</taxon>
        <taxon>Bacillota</taxon>
        <taxon>Clostridia</taxon>
        <taxon>Eubacteriales</taxon>
        <taxon>Clostridiaceae</taxon>
        <taxon>Clostridium</taxon>
    </lineage>
</organism>
<reference evidence="8 9" key="1">
    <citation type="journal article" date="2024" name="Int. J. Syst. Evol. Microbiol.">
        <title>Clostridium omnivorum sp. nov., isolated from anoxic soil under the treatment of reductive soil disinfestation.</title>
        <authorList>
            <person name="Ueki A."/>
            <person name="Tonouchi A."/>
            <person name="Kaku N."/>
            <person name="Honma S."/>
            <person name="Ueki K."/>
        </authorList>
    </citation>
    <scope>NUCLEOTIDE SEQUENCE [LARGE SCALE GENOMIC DNA]</scope>
    <source>
        <strain evidence="8 9">E14</strain>
    </source>
</reference>